<dbReference type="InterPro" id="IPR029058">
    <property type="entry name" value="AB_hydrolase_fold"/>
</dbReference>
<dbReference type="PANTHER" id="PTHR43798:SF29">
    <property type="entry name" value="AB HYDROLASE-1 DOMAIN-CONTAINING PROTEIN"/>
    <property type="match status" value="1"/>
</dbReference>
<dbReference type="InParanoid" id="B3S753"/>
<dbReference type="HOGENOM" id="CLU_020336_50_1_1"/>
<dbReference type="PhylomeDB" id="B3S753"/>
<protein>
    <recommendedName>
        <fullName evidence="2">AB hydrolase-1 domain-containing protein</fullName>
    </recommendedName>
</protein>
<dbReference type="RefSeq" id="XP_002116021.1">
    <property type="nucleotide sequence ID" value="XM_002115985.1"/>
</dbReference>
<dbReference type="GeneID" id="6757234"/>
<evidence type="ECO:0000256" key="1">
    <source>
        <dbReference type="SAM" id="Phobius"/>
    </source>
</evidence>
<dbReference type="KEGG" id="tad:TRIADDRAFT_60044"/>
<evidence type="ECO:0000313" key="3">
    <source>
        <dbReference type="EMBL" id="EDV21421.1"/>
    </source>
</evidence>
<dbReference type="InterPro" id="IPR000073">
    <property type="entry name" value="AB_hydrolase_1"/>
</dbReference>
<keyword evidence="4" id="KW-1185">Reference proteome</keyword>
<evidence type="ECO:0000313" key="4">
    <source>
        <dbReference type="Proteomes" id="UP000009022"/>
    </source>
</evidence>
<feature type="domain" description="AB hydrolase-1" evidence="2">
    <location>
        <begin position="22"/>
        <end position="257"/>
    </location>
</feature>
<reference evidence="3 4" key="1">
    <citation type="journal article" date="2008" name="Nature">
        <title>The Trichoplax genome and the nature of placozoans.</title>
        <authorList>
            <person name="Srivastava M."/>
            <person name="Begovic E."/>
            <person name="Chapman J."/>
            <person name="Putnam N.H."/>
            <person name="Hellsten U."/>
            <person name="Kawashima T."/>
            <person name="Kuo A."/>
            <person name="Mitros T."/>
            <person name="Salamov A."/>
            <person name="Carpenter M.L."/>
            <person name="Signorovitch A.Y."/>
            <person name="Moreno M.A."/>
            <person name="Kamm K."/>
            <person name="Grimwood J."/>
            <person name="Schmutz J."/>
            <person name="Shapiro H."/>
            <person name="Grigoriev I.V."/>
            <person name="Buss L.W."/>
            <person name="Schierwater B."/>
            <person name="Dellaporta S.L."/>
            <person name="Rokhsar D.S."/>
        </authorList>
    </citation>
    <scope>NUCLEOTIDE SEQUENCE [LARGE SCALE GENOMIC DNA]</scope>
    <source>
        <strain evidence="3 4">Grell-BS-1999</strain>
    </source>
</reference>
<keyword evidence="1" id="KW-1133">Transmembrane helix</keyword>
<accession>B3S753</accession>
<dbReference type="PANTHER" id="PTHR43798">
    <property type="entry name" value="MONOACYLGLYCEROL LIPASE"/>
    <property type="match status" value="1"/>
</dbReference>
<keyword evidence="1" id="KW-0812">Transmembrane</keyword>
<dbReference type="OMA" id="NSWGGMI"/>
<dbReference type="FunCoup" id="B3S753">
    <property type="interactions" value="87"/>
</dbReference>
<dbReference type="Proteomes" id="UP000009022">
    <property type="component" value="Unassembled WGS sequence"/>
</dbReference>
<dbReference type="EMBL" id="DS985253">
    <property type="protein sequence ID" value="EDV21421.1"/>
    <property type="molecule type" value="Genomic_DNA"/>
</dbReference>
<dbReference type="SUPFAM" id="SSF53474">
    <property type="entry name" value="alpha/beta-Hydrolases"/>
    <property type="match status" value="1"/>
</dbReference>
<dbReference type="InterPro" id="IPR050266">
    <property type="entry name" value="AB_hydrolase_sf"/>
</dbReference>
<gene>
    <name evidence="3" type="ORF">TRIADDRAFT_60044</name>
</gene>
<proteinExistence type="predicted"/>
<name>B3S753_TRIAD</name>
<keyword evidence="1" id="KW-0472">Membrane</keyword>
<feature type="transmembrane region" description="Helical" evidence="1">
    <location>
        <begin position="90"/>
        <end position="108"/>
    </location>
</feature>
<dbReference type="OrthoDB" id="6431331at2759"/>
<organism evidence="3 4">
    <name type="scientific">Trichoplax adhaerens</name>
    <name type="common">Trichoplax reptans</name>
    <dbReference type="NCBI Taxonomy" id="10228"/>
    <lineage>
        <taxon>Eukaryota</taxon>
        <taxon>Metazoa</taxon>
        <taxon>Placozoa</taxon>
        <taxon>Uniplacotomia</taxon>
        <taxon>Trichoplacea</taxon>
        <taxon>Trichoplacidae</taxon>
        <taxon>Trichoplax</taxon>
    </lineage>
</organism>
<dbReference type="Gene3D" id="3.40.50.1820">
    <property type="entry name" value="alpha/beta hydrolase"/>
    <property type="match status" value="1"/>
</dbReference>
<evidence type="ECO:0000259" key="2">
    <source>
        <dbReference type="Pfam" id="PF00561"/>
    </source>
</evidence>
<dbReference type="Pfam" id="PF00561">
    <property type="entry name" value="Abhydrolase_1"/>
    <property type="match status" value="1"/>
</dbReference>
<sequence>MTSTYFKYKNSELHYQICGQGPTLLFIQGLLWDKNLWRSQCQFLSKYYQCVVVELWEHGLSGHIPDHLCTLETLADDIWQLTRHLKLTKFAIIGFSVGGTIGVHLALAHPSSVMAIMLLNTPLSEEPAKGKQLYDDLMTNVQKMGKLSHETINGIVENCLSLKTKENHPLIPQQIRKHLESIPTSNIKGIFTICRAVIDRKSILERIYNMDIPIQILVGQEENPLILKEIQKIQHKFKNGHVVVIPGSAHLSMIEQPDIVCKVLMKHLNKYLFETIFSDSD</sequence>
<dbReference type="AlphaFoldDB" id="B3S753"/>
<dbReference type="CTD" id="6757234"/>